<evidence type="ECO:0000313" key="1">
    <source>
        <dbReference type="Proteomes" id="UP000095281"/>
    </source>
</evidence>
<dbReference type="AlphaFoldDB" id="A0A1I8BYZ7"/>
<reference evidence="2" key="1">
    <citation type="submission" date="2016-11" db="UniProtKB">
        <authorList>
            <consortium name="WormBaseParasite"/>
        </authorList>
    </citation>
    <scope>IDENTIFICATION</scope>
</reference>
<keyword evidence="1" id="KW-1185">Reference proteome</keyword>
<protein>
    <submittedName>
        <fullName evidence="2">SPRY domain-containing protein</fullName>
    </submittedName>
</protein>
<sequence>MTITSFEKKIGELTIEMVKLNNLNNKQVNFVEIKNKWSKISENVECCENKCINTNKPVGNCIKGNGFINLINDENIKYIKGKGIDNCGRVYAENSFKNPKEDSSINYSLFYFEIKCTKILEKNGLIIGLKNKNYNYISFYVYKDLIKNENSEEFKLSSFSWNNNDIFGCGLIYPPNGINELPYSFFTQNGKEIGKAVLLNDNCRSYLPFITLNGCDVETNFGNDLEVKPFIYDIKKHFLAKQFY</sequence>
<name>A0A1I8BYZ7_MELHA</name>
<accession>A0A1I8BYZ7</accession>
<dbReference type="WBParaSite" id="MhA1_Contig847.frz3.gene3">
    <property type="protein sequence ID" value="MhA1_Contig847.frz3.gene3"/>
    <property type="gene ID" value="MhA1_Contig847.frz3.gene3"/>
</dbReference>
<evidence type="ECO:0000313" key="2">
    <source>
        <dbReference type="WBParaSite" id="MhA1_Contig847.frz3.gene3"/>
    </source>
</evidence>
<dbReference type="InterPro" id="IPR043136">
    <property type="entry name" value="B30.2/SPRY_sf"/>
</dbReference>
<dbReference type="Gene3D" id="2.60.120.920">
    <property type="match status" value="1"/>
</dbReference>
<proteinExistence type="predicted"/>
<dbReference type="Proteomes" id="UP000095281">
    <property type="component" value="Unplaced"/>
</dbReference>
<organism evidence="1 2">
    <name type="scientific">Meloidogyne hapla</name>
    <name type="common">Root-knot nematode worm</name>
    <dbReference type="NCBI Taxonomy" id="6305"/>
    <lineage>
        <taxon>Eukaryota</taxon>
        <taxon>Metazoa</taxon>
        <taxon>Ecdysozoa</taxon>
        <taxon>Nematoda</taxon>
        <taxon>Chromadorea</taxon>
        <taxon>Rhabditida</taxon>
        <taxon>Tylenchina</taxon>
        <taxon>Tylenchomorpha</taxon>
        <taxon>Tylenchoidea</taxon>
        <taxon>Meloidogynidae</taxon>
        <taxon>Meloidogyninae</taxon>
        <taxon>Meloidogyne</taxon>
    </lineage>
</organism>